<dbReference type="SUPFAM" id="SSF48179">
    <property type="entry name" value="6-phosphogluconate dehydrogenase C-terminal domain-like"/>
    <property type="match status" value="1"/>
</dbReference>
<feature type="domain" description="Ketopantoate reductase N-terminal" evidence="4">
    <location>
        <begin position="90"/>
        <end position="149"/>
    </location>
</feature>
<dbReference type="InterPro" id="IPR008927">
    <property type="entry name" value="6-PGluconate_DH-like_C_sf"/>
</dbReference>
<dbReference type="Gene3D" id="1.10.1040.10">
    <property type="entry name" value="N-(1-d-carboxylethyl)-l-norvaline Dehydrogenase, domain 2"/>
    <property type="match status" value="1"/>
</dbReference>
<name>A0A9N9HY02_9GLOM</name>
<dbReference type="PANTHER" id="PTHR43765">
    <property type="entry name" value="2-DEHYDROPANTOATE 2-REDUCTASE-RELATED"/>
    <property type="match status" value="1"/>
</dbReference>
<comment type="similarity">
    <text evidence="1">Belongs to the ketopantoate reductase family.</text>
</comment>
<dbReference type="GO" id="GO:0050661">
    <property type="term" value="F:NADP binding"/>
    <property type="evidence" value="ECO:0007669"/>
    <property type="project" value="TreeGrafter"/>
</dbReference>
<keyword evidence="3" id="KW-0560">Oxidoreductase</keyword>
<organism evidence="6 7">
    <name type="scientific">Cetraspora pellucida</name>
    <dbReference type="NCBI Taxonomy" id="1433469"/>
    <lineage>
        <taxon>Eukaryota</taxon>
        <taxon>Fungi</taxon>
        <taxon>Fungi incertae sedis</taxon>
        <taxon>Mucoromycota</taxon>
        <taxon>Glomeromycotina</taxon>
        <taxon>Glomeromycetes</taxon>
        <taxon>Diversisporales</taxon>
        <taxon>Gigasporaceae</taxon>
        <taxon>Cetraspora</taxon>
    </lineage>
</organism>
<dbReference type="Gene3D" id="3.40.50.720">
    <property type="entry name" value="NAD(P)-binding Rossmann-like Domain"/>
    <property type="match status" value="1"/>
</dbReference>
<dbReference type="Pfam" id="PF02558">
    <property type="entry name" value="ApbA"/>
    <property type="match status" value="1"/>
</dbReference>
<accession>A0A9N9HY02</accession>
<dbReference type="InterPro" id="IPR013752">
    <property type="entry name" value="KPA_reductase"/>
</dbReference>
<evidence type="ECO:0000256" key="3">
    <source>
        <dbReference type="ARBA" id="ARBA00023002"/>
    </source>
</evidence>
<keyword evidence="2" id="KW-0521">NADP</keyword>
<reference evidence="6" key="1">
    <citation type="submission" date="2021-06" db="EMBL/GenBank/DDBJ databases">
        <authorList>
            <person name="Kallberg Y."/>
            <person name="Tangrot J."/>
            <person name="Rosling A."/>
        </authorList>
    </citation>
    <scope>NUCLEOTIDE SEQUENCE</scope>
    <source>
        <strain evidence="6">FL966</strain>
    </source>
</reference>
<evidence type="ECO:0000313" key="7">
    <source>
        <dbReference type="Proteomes" id="UP000789759"/>
    </source>
</evidence>
<keyword evidence="7" id="KW-1185">Reference proteome</keyword>
<protein>
    <submittedName>
        <fullName evidence="6">13046_t:CDS:1</fullName>
    </submittedName>
</protein>
<sequence>MVKVAILGCGNIGFFLAAKILHHYHPVSNKKTNVNEKVELLLVGRQRLLDDLNVSERILLTTLDGSKIVIPKDHVNYVTDAKKLIEFQPDYVLVTLKIVSIQNGVRNYDLIQKNFPNSQVIGGMIVQNINYTSHCNFTQSSDGVIFIQSTPSTHSLSSILSNSGVNLIITSNIKSVQYGKLLLNLGNAITALSGSAELVLKSETYRRILAMCQWEAMEMLDYSEIPFTSFNRLMPIRFMPYVLYAPDLLADFFITKVLKMDVKTMTPSMLQDFRSGRKTEIVELQGEIVRLGEIIRNDINDSAIIMDGVKAGGCDHSLTPYNDGILELVELVEEWMDVHKEGWKVCIAADENGYTNTSPY</sequence>
<evidence type="ECO:0000313" key="6">
    <source>
        <dbReference type="EMBL" id="CAG8711142.1"/>
    </source>
</evidence>
<comment type="caution">
    <text evidence="6">The sequence shown here is derived from an EMBL/GenBank/DDBJ whole genome shotgun (WGS) entry which is preliminary data.</text>
</comment>
<dbReference type="AlphaFoldDB" id="A0A9N9HY02"/>
<dbReference type="InterPro" id="IPR050838">
    <property type="entry name" value="Ketopantoate_reductase"/>
</dbReference>
<evidence type="ECO:0000259" key="4">
    <source>
        <dbReference type="Pfam" id="PF02558"/>
    </source>
</evidence>
<dbReference type="InterPro" id="IPR013328">
    <property type="entry name" value="6PGD_dom2"/>
</dbReference>
<dbReference type="OrthoDB" id="73846at2759"/>
<dbReference type="Proteomes" id="UP000789759">
    <property type="component" value="Unassembled WGS sequence"/>
</dbReference>
<gene>
    <name evidence="6" type="ORF">CPELLU_LOCUS12336</name>
</gene>
<evidence type="ECO:0000256" key="2">
    <source>
        <dbReference type="ARBA" id="ARBA00022857"/>
    </source>
</evidence>
<dbReference type="InterPro" id="IPR013332">
    <property type="entry name" value="KPR_N"/>
</dbReference>
<dbReference type="Pfam" id="PF08546">
    <property type="entry name" value="ApbA_C"/>
    <property type="match status" value="1"/>
</dbReference>
<proteinExistence type="inferred from homology"/>
<dbReference type="GO" id="GO:0008677">
    <property type="term" value="F:2-dehydropantoate 2-reductase activity"/>
    <property type="evidence" value="ECO:0007669"/>
    <property type="project" value="TreeGrafter"/>
</dbReference>
<evidence type="ECO:0000259" key="5">
    <source>
        <dbReference type="Pfam" id="PF08546"/>
    </source>
</evidence>
<dbReference type="PANTHER" id="PTHR43765:SF2">
    <property type="entry name" value="2-DEHYDROPANTOATE 2-REDUCTASE"/>
    <property type="match status" value="1"/>
</dbReference>
<feature type="domain" description="Ketopantoate reductase C-terminal" evidence="5">
    <location>
        <begin position="172"/>
        <end position="294"/>
    </location>
</feature>
<dbReference type="GO" id="GO:0005737">
    <property type="term" value="C:cytoplasm"/>
    <property type="evidence" value="ECO:0007669"/>
    <property type="project" value="TreeGrafter"/>
</dbReference>
<dbReference type="EMBL" id="CAJVQA010011824">
    <property type="protein sequence ID" value="CAG8711142.1"/>
    <property type="molecule type" value="Genomic_DNA"/>
</dbReference>
<evidence type="ECO:0000256" key="1">
    <source>
        <dbReference type="ARBA" id="ARBA00007870"/>
    </source>
</evidence>